<dbReference type="SMART" id="SM00343">
    <property type="entry name" value="ZnF_C2HC"/>
    <property type="match status" value="1"/>
</dbReference>
<accession>A0ABM1ZM08</accession>
<protein>
    <recommendedName>
        <fullName evidence="3">CCHC-type domain-containing protein</fullName>
    </recommendedName>
</protein>
<dbReference type="SUPFAM" id="SSF57756">
    <property type="entry name" value="Retrovirus zinc finger-like domains"/>
    <property type="match status" value="1"/>
</dbReference>
<evidence type="ECO:0000259" key="3">
    <source>
        <dbReference type="PROSITE" id="PS50158"/>
    </source>
</evidence>
<feature type="domain" description="CCHC-type" evidence="3">
    <location>
        <begin position="39"/>
        <end position="55"/>
    </location>
</feature>
<dbReference type="Proteomes" id="UP000069940">
    <property type="component" value="Unassembled WGS sequence"/>
</dbReference>
<dbReference type="GeneID" id="115269235"/>
<keyword evidence="1" id="KW-0863">Zinc-finger</keyword>
<dbReference type="EnsemblMetazoa" id="AALFPA23_019769.R29108">
    <property type="protein sequence ID" value="AALFPA23_019769.P29108"/>
    <property type="gene ID" value="AALFPA23_019769"/>
</dbReference>
<dbReference type="RefSeq" id="XP_029733634.2">
    <property type="nucleotide sequence ID" value="XM_029877774.2"/>
</dbReference>
<feature type="compositionally biased region" description="Basic residues" evidence="2">
    <location>
        <begin position="372"/>
        <end position="387"/>
    </location>
</feature>
<dbReference type="InterPro" id="IPR001878">
    <property type="entry name" value="Znf_CCHC"/>
</dbReference>
<name>A0ABM1ZM08_AEDAL</name>
<keyword evidence="1" id="KW-0862">Zinc</keyword>
<evidence type="ECO:0000313" key="4">
    <source>
        <dbReference type="EnsemblMetazoa" id="AALFPA23_019769.P29108"/>
    </source>
</evidence>
<proteinExistence type="predicted"/>
<feature type="region of interest" description="Disordered" evidence="2">
    <location>
        <begin position="45"/>
        <end position="67"/>
    </location>
</feature>
<sequence>MKKSDRMTDVHKDDPLAFAGNIRKPWNEQRKESWKFRGKCHRCQKTGHKAKDCRNDPEEDEAEANTASGRKAVVFMSGKCKENCSRRKITFKLDSGASNHLVNRKEYFVRLKKKLKHPVNIAVAKDDESITAWHKGQIVGINSQGVECRIDDVLYVPDVRANLLSVKKMAEAGVNVSFGALAAEMKYDGDIIGVCPVRGNFYELDIYQEQAAANLCDQARGIEGSSEKTNQPATGRLEQEGERPDENSDGQESFCDDGEILYDAQDIPNALPSQLEHGRYLDMVTMRRSEWERMFPDRHSEIPRTKHVLAGANSAVARRSGSQFRPRDASIPFDTIAGHPDEAPWMMTNSNGVWKVEMHPPDIEPRQSKQVVRPKHRKLTKRKGSTD</sequence>
<dbReference type="PROSITE" id="PS50158">
    <property type="entry name" value="ZF_CCHC"/>
    <property type="match status" value="1"/>
</dbReference>
<reference evidence="4" key="2">
    <citation type="submission" date="2025-05" db="UniProtKB">
        <authorList>
            <consortium name="EnsemblMetazoa"/>
        </authorList>
    </citation>
    <scope>IDENTIFICATION</scope>
    <source>
        <strain evidence="4">Foshan</strain>
    </source>
</reference>
<evidence type="ECO:0000256" key="1">
    <source>
        <dbReference type="PROSITE-ProRule" id="PRU00047"/>
    </source>
</evidence>
<keyword evidence="5" id="KW-1185">Reference proteome</keyword>
<feature type="compositionally biased region" description="Basic and acidic residues" evidence="2">
    <location>
        <begin position="237"/>
        <end position="246"/>
    </location>
</feature>
<dbReference type="InterPro" id="IPR054722">
    <property type="entry name" value="PolX-like_BBD"/>
</dbReference>
<reference evidence="5" key="1">
    <citation type="journal article" date="2015" name="Proc. Natl. Acad. Sci. U.S.A.">
        <title>Genome sequence of the Asian Tiger mosquito, Aedes albopictus, reveals insights into its biology, genetics, and evolution.</title>
        <authorList>
            <person name="Chen X.G."/>
            <person name="Jiang X."/>
            <person name="Gu J."/>
            <person name="Xu M."/>
            <person name="Wu Y."/>
            <person name="Deng Y."/>
            <person name="Zhang C."/>
            <person name="Bonizzoni M."/>
            <person name="Dermauw W."/>
            <person name="Vontas J."/>
            <person name="Armbruster P."/>
            <person name="Huang X."/>
            <person name="Yang Y."/>
            <person name="Zhang H."/>
            <person name="He W."/>
            <person name="Peng H."/>
            <person name="Liu Y."/>
            <person name="Wu K."/>
            <person name="Chen J."/>
            <person name="Lirakis M."/>
            <person name="Topalis P."/>
            <person name="Van Leeuwen T."/>
            <person name="Hall A.B."/>
            <person name="Jiang X."/>
            <person name="Thorpe C."/>
            <person name="Mueller R.L."/>
            <person name="Sun C."/>
            <person name="Waterhouse R.M."/>
            <person name="Yan G."/>
            <person name="Tu Z.J."/>
            <person name="Fang X."/>
            <person name="James A.A."/>
        </authorList>
    </citation>
    <scope>NUCLEOTIDE SEQUENCE [LARGE SCALE GENOMIC DNA]</scope>
    <source>
        <strain evidence="5">Foshan</strain>
    </source>
</reference>
<organism evidence="4 5">
    <name type="scientific">Aedes albopictus</name>
    <name type="common">Asian tiger mosquito</name>
    <name type="synonym">Stegomyia albopicta</name>
    <dbReference type="NCBI Taxonomy" id="7160"/>
    <lineage>
        <taxon>Eukaryota</taxon>
        <taxon>Metazoa</taxon>
        <taxon>Ecdysozoa</taxon>
        <taxon>Arthropoda</taxon>
        <taxon>Hexapoda</taxon>
        <taxon>Insecta</taxon>
        <taxon>Pterygota</taxon>
        <taxon>Neoptera</taxon>
        <taxon>Endopterygota</taxon>
        <taxon>Diptera</taxon>
        <taxon>Nematocera</taxon>
        <taxon>Culicoidea</taxon>
        <taxon>Culicidae</taxon>
        <taxon>Culicinae</taxon>
        <taxon>Aedini</taxon>
        <taxon>Aedes</taxon>
        <taxon>Stegomyia</taxon>
    </lineage>
</organism>
<dbReference type="Pfam" id="PF22936">
    <property type="entry name" value="Pol_BBD"/>
    <property type="match status" value="1"/>
</dbReference>
<keyword evidence="1" id="KW-0479">Metal-binding</keyword>
<evidence type="ECO:0000256" key="2">
    <source>
        <dbReference type="SAM" id="MobiDB-lite"/>
    </source>
</evidence>
<feature type="region of interest" description="Disordered" evidence="2">
    <location>
        <begin position="223"/>
        <end position="255"/>
    </location>
</feature>
<evidence type="ECO:0000313" key="5">
    <source>
        <dbReference type="Proteomes" id="UP000069940"/>
    </source>
</evidence>
<dbReference type="InterPro" id="IPR036875">
    <property type="entry name" value="Znf_CCHC_sf"/>
</dbReference>
<feature type="region of interest" description="Disordered" evidence="2">
    <location>
        <begin position="357"/>
        <end position="387"/>
    </location>
</feature>
<feature type="compositionally biased region" description="Basic and acidic residues" evidence="2">
    <location>
        <begin position="357"/>
        <end position="367"/>
    </location>
</feature>